<dbReference type="InterPro" id="IPR001633">
    <property type="entry name" value="EAL_dom"/>
</dbReference>
<dbReference type="AlphaFoldDB" id="C0C1M5"/>
<dbReference type="STRING" id="553973.CLOHYLEM_06045"/>
<name>C0C1M5_9FIRM</name>
<sequence length="441" mass="50464">MDRCVVRQAIKETMTGNIIGYELLFQGSDDSFYDEPETSAADMISNFLMNNSNKFVSDKIMFITFTPSLLFRNTPKMFEPDKVIIQIEDNLIIHPLATPFIKKYCELGYQFAINNFQFSQKYMEMLEYAKYIRINLSQAETTETERGKKSVENIVSMAQGTGKKCIATGVNTKEVYDYAVKLKVDYLEGNYVAKTLASKVDKVKYMQGNFFQLMVAVSEEEPDMEEIEQIVSRDAGLTYALLKLVNSAYFALRRRTASIRQALVTLGITQLRQWVYMLSFDSKGTDSSSEELLKISFLRATFASELVGYIKDCPINKTDAYLIGMFSTLEYMVNATEEEILEEIPVSAEVKNALVAQEGTAGKIYSLLLAYERADWKQSKKLSESLGVPTYLLAQTYIDCVDEVNEIWKGLTTEFERPGEERRFMHFDDSDDREHLEDVLY</sequence>
<gene>
    <name evidence="3" type="ORF">CLOHYLEM_06045</name>
</gene>
<reference evidence="3" key="2">
    <citation type="submission" date="2013-06" db="EMBL/GenBank/DDBJ databases">
        <title>Draft genome sequence of Clostridium hylemonae (DSM 15053).</title>
        <authorList>
            <person name="Sudarsanam P."/>
            <person name="Ley R."/>
            <person name="Guruge J."/>
            <person name="Turnbaugh P.J."/>
            <person name="Mahowald M."/>
            <person name="Liep D."/>
            <person name="Gordon J."/>
        </authorList>
    </citation>
    <scope>NUCLEOTIDE SEQUENCE</scope>
    <source>
        <strain evidence="3">DSM 15053</strain>
    </source>
</reference>
<comment type="caution">
    <text evidence="3">The sequence shown here is derived from an EMBL/GenBank/DDBJ whole genome shotgun (WGS) entry which is preliminary data.</text>
</comment>
<evidence type="ECO:0000313" key="4">
    <source>
        <dbReference type="Proteomes" id="UP000004893"/>
    </source>
</evidence>
<proteinExistence type="predicted"/>
<dbReference type="Gene3D" id="3.20.20.450">
    <property type="entry name" value="EAL domain"/>
    <property type="match status" value="1"/>
</dbReference>
<reference evidence="3" key="1">
    <citation type="submission" date="2009-02" db="EMBL/GenBank/DDBJ databases">
        <authorList>
            <person name="Fulton L."/>
            <person name="Clifton S."/>
            <person name="Fulton B."/>
            <person name="Xu J."/>
            <person name="Minx P."/>
            <person name="Pepin K.H."/>
            <person name="Johnson M."/>
            <person name="Bhonagiri V."/>
            <person name="Nash W.E."/>
            <person name="Mardis E.R."/>
            <person name="Wilson R.K."/>
        </authorList>
    </citation>
    <scope>NUCLEOTIDE SEQUENCE [LARGE SCALE GENOMIC DNA]</scope>
    <source>
        <strain evidence="3">DSM 15053</strain>
    </source>
</reference>
<dbReference type="EMBL" id="ABYI02000022">
    <property type="protein sequence ID" value="EEG74039.1"/>
    <property type="molecule type" value="Genomic_DNA"/>
</dbReference>
<dbReference type="Pfam" id="PF00563">
    <property type="entry name" value="EAL"/>
    <property type="match status" value="1"/>
</dbReference>
<dbReference type="PANTHER" id="PTHR33525:SF4">
    <property type="entry name" value="CYCLIC DI-GMP PHOSPHODIESTERASE CDGJ"/>
    <property type="match status" value="1"/>
</dbReference>
<dbReference type="Proteomes" id="UP000004893">
    <property type="component" value="Unassembled WGS sequence"/>
</dbReference>
<dbReference type="InterPro" id="IPR013976">
    <property type="entry name" value="HDOD"/>
</dbReference>
<dbReference type="Pfam" id="PF08668">
    <property type="entry name" value="HDOD"/>
    <property type="match status" value="1"/>
</dbReference>
<accession>C0C1M5</accession>
<dbReference type="InterPro" id="IPR052340">
    <property type="entry name" value="RNase_Y/CdgJ"/>
</dbReference>
<dbReference type="RefSeq" id="WP_006443392.1">
    <property type="nucleotide sequence ID" value="NZ_CP036524.1"/>
</dbReference>
<keyword evidence="4" id="KW-1185">Reference proteome</keyword>
<dbReference type="PROSITE" id="PS50883">
    <property type="entry name" value="EAL"/>
    <property type="match status" value="1"/>
</dbReference>
<dbReference type="PROSITE" id="PS51833">
    <property type="entry name" value="HDOD"/>
    <property type="match status" value="1"/>
</dbReference>
<dbReference type="PIRSF" id="PIRSF003180">
    <property type="entry name" value="DiGMPpdiest_YuxH"/>
    <property type="match status" value="1"/>
</dbReference>
<evidence type="ECO:0000313" key="3">
    <source>
        <dbReference type="EMBL" id="EEG74039.1"/>
    </source>
</evidence>
<dbReference type="InterPro" id="IPR035919">
    <property type="entry name" value="EAL_sf"/>
</dbReference>
<dbReference type="HOGENOM" id="CLU_044951_2_0_9"/>
<dbReference type="SUPFAM" id="SSF141868">
    <property type="entry name" value="EAL domain-like"/>
    <property type="match status" value="1"/>
</dbReference>
<dbReference type="InterPro" id="IPR014408">
    <property type="entry name" value="dGMP_Pdiesterase_EAL/HD-GYP"/>
</dbReference>
<dbReference type="Gene3D" id="1.10.3210.10">
    <property type="entry name" value="Hypothetical protein af1432"/>
    <property type="match status" value="1"/>
</dbReference>
<feature type="domain" description="EAL" evidence="1">
    <location>
        <begin position="1"/>
        <end position="209"/>
    </location>
</feature>
<dbReference type="SUPFAM" id="SSF109604">
    <property type="entry name" value="HD-domain/PDEase-like"/>
    <property type="match status" value="1"/>
</dbReference>
<evidence type="ECO:0000259" key="2">
    <source>
        <dbReference type="PROSITE" id="PS51833"/>
    </source>
</evidence>
<protein>
    <submittedName>
        <fullName evidence="3">HDOD domain protein</fullName>
    </submittedName>
</protein>
<dbReference type="OrthoDB" id="9804751at2"/>
<feature type="domain" description="HDOD" evidence="2">
    <location>
        <begin position="203"/>
        <end position="392"/>
    </location>
</feature>
<dbReference type="PANTHER" id="PTHR33525">
    <property type="match status" value="1"/>
</dbReference>
<organism evidence="3 4">
    <name type="scientific">[Clostridium] hylemonae DSM 15053</name>
    <dbReference type="NCBI Taxonomy" id="553973"/>
    <lineage>
        <taxon>Bacteria</taxon>
        <taxon>Bacillati</taxon>
        <taxon>Bacillota</taxon>
        <taxon>Clostridia</taxon>
        <taxon>Lachnospirales</taxon>
        <taxon>Lachnospiraceae</taxon>
    </lineage>
</organism>
<evidence type="ECO:0000259" key="1">
    <source>
        <dbReference type="PROSITE" id="PS50883"/>
    </source>
</evidence>
<dbReference type="eggNOG" id="COG3434">
    <property type="taxonomic scope" value="Bacteria"/>
</dbReference>